<evidence type="ECO:0000313" key="4">
    <source>
        <dbReference type="WBParaSite" id="L893_g30544.t1"/>
    </source>
</evidence>
<sequence length="159" mass="17978">MRRIVLLTVTVAVVVSRYIDVADQDEKLMMMNDGVKSPYTVLDYNDYELLKNPAKLLPAIEQPKVYLTHPDRQVGDPEEEEEESIEGEDVEPKVDRVEAKLDCVPRKEAEEILTLGKGIQEQQAPAEENDAVGNQTLGREGDMIEEPMKLRIVKPLCDD</sequence>
<feature type="chain" id="PRO_5009314005" evidence="2">
    <location>
        <begin position="17"/>
        <end position="159"/>
    </location>
</feature>
<evidence type="ECO:0000313" key="3">
    <source>
        <dbReference type="Proteomes" id="UP000095287"/>
    </source>
</evidence>
<dbReference type="Proteomes" id="UP000095287">
    <property type="component" value="Unplaced"/>
</dbReference>
<keyword evidence="3" id="KW-1185">Reference proteome</keyword>
<feature type="region of interest" description="Disordered" evidence="1">
    <location>
        <begin position="117"/>
        <end position="143"/>
    </location>
</feature>
<feature type="region of interest" description="Disordered" evidence="1">
    <location>
        <begin position="67"/>
        <end position="93"/>
    </location>
</feature>
<name>A0A1I7ZXG0_9BILA</name>
<organism evidence="3 4">
    <name type="scientific">Steinernema glaseri</name>
    <dbReference type="NCBI Taxonomy" id="37863"/>
    <lineage>
        <taxon>Eukaryota</taxon>
        <taxon>Metazoa</taxon>
        <taxon>Ecdysozoa</taxon>
        <taxon>Nematoda</taxon>
        <taxon>Chromadorea</taxon>
        <taxon>Rhabditida</taxon>
        <taxon>Tylenchina</taxon>
        <taxon>Panagrolaimomorpha</taxon>
        <taxon>Strongyloidoidea</taxon>
        <taxon>Steinernematidae</taxon>
        <taxon>Steinernema</taxon>
    </lineage>
</organism>
<protein>
    <submittedName>
        <fullName evidence="4">Secreted protein</fullName>
    </submittedName>
</protein>
<reference evidence="4" key="1">
    <citation type="submission" date="2016-11" db="UniProtKB">
        <authorList>
            <consortium name="WormBaseParasite"/>
        </authorList>
    </citation>
    <scope>IDENTIFICATION</scope>
</reference>
<evidence type="ECO:0000256" key="2">
    <source>
        <dbReference type="SAM" id="SignalP"/>
    </source>
</evidence>
<dbReference type="WBParaSite" id="L893_g30544.t1">
    <property type="protein sequence ID" value="L893_g30544.t1"/>
    <property type="gene ID" value="L893_g30544"/>
</dbReference>
<dbReference type="AlphaFoldDB" id="A0A1I7ZXG0"/>
<proteinExistence type="predicted"/>
<feature type="compositionally biased region" description="Acidic residues" evidence="1">
    <location>
        <begin position="76"/>
        <end position="89"/>
    </location>
</feature>
<feature type="signal peptide" evidence="2">
    <location>
        <begin position="1"/>
        <end position="16"/>
    </location>
</feature>
<accession>A0A1I7ZXG0</accession>
<keyword evidence="2" id="KW-0732">Signal</keyword>
<evidence type="ECO:0000256" key="1">
    <source>
        <dbReference type="SAM" id="MobiDB-lite"/>
    </source>
</evidence>